<reference evidence="8" key="1">
    <citation type="submission" date="2016-06" db="EMBL/GenBank/DDBJ databases">
        <title>Pandoraea oxalativorans DSM 23570 Genome Sequencing.</title>
        <authorList>
            <person name="Ee R."/>
            <person name="Lim Y.-L."/>
            <person name="Yong D."/>
            <person name="Yin W.-F."/>
            <person name="Chan K.-G."/>
        </authorList>
    </citation>
    <scope>NUCLEOTIDE SEQUENCE</scope>
    <source>
        <strain evidence="8">DSM 23570</strain>
    </source>
</reference>
<keyword evidence="6 7" id="KW-0472">Membrane</keyword>
<evidence type="ECO:0000256" key="2">
    <source>
        <dbReference type="ARBA" id="ARBA00022475"/>
    </source>
</evidence>
<dbReference type="KEGG" id="pox:MB84_12295"/>
<gene>
    <name evidence="8" type="ORF">MB84_12295</name>
</gene>
<evidence type="ECO:0000313" key="8">
    <source>
        <dbReference type="EMBL" id="AKC70097.1"/>
    </source>
</evidence>
<dbReference type="OrthoDB" id="9800207at2"/>
<keyword evidence="9" id="KW-1185">Reference proteome</keyword>
<proteinExistence type="predicted"/>
<evidence type="ECO:0000256" key="1">
    <source>
        <dbReference type="ARBA" id="ARBA00004533"/>
    </source>
</evidence>
<dbReference type="Pfam" id="PF04403">
    <property type="entry name" value="PqiA"/>
    <property type="match status" value="1"/>
</dbReference>
<feature type="transmembrane region" description="Helical" evidence="7">
    <location>
        <begin position="98"/>
        <end position="123"/>
    </location>
</feature>
<evidence type="ECO:0000256" key="3">
    <source>
        <dbReference type="ARBA" id="ARBA00022519"/>
    </source>
</evidence>
<evidence type="ECO:0000313" key="9">
    <source>
        <dbReference type="Proteomes" id="UP000035050"/>
    </source>
</evidence>
<keyword evidence="5 7" id="KW-1133">Transmembrane helix</keyword>
<feature type="transmembrane region" description="Helical" evidence="7">
    <location>
        <begin position="50"/>
        <end position="68"/>
    </location>
</feature>
<keyword evidence="3" id="KW-0997">Cell inner membrane</keyword>
<keyword evidence="4 7" id="KW-0812">Transmembrane</keyword>
<evidence type="ECO:0000256" key="7">
    <source>
        <dbReference type="SAM" id="Phobius"/>
    </source>
</evidence>
<dbReference type="PANTHER" id="PTHR30462:SF3">
    <property type="entry name" value="INTERMEMBRANE TRANSPORT PROTEIN PQIA"/>
    <property type="match status" value="1"/>
</dbReference>
<evidence type="ECO:0000256" key="6">
    <source>
        <dbReference type="ARBA" id="ARBA00023136"/>
    </source>
</evidence>
<dbReference type="HOGENOM" id="CLU_041903_2_0_4"/>
<dbReference type="InterPro" id="IPR007498">
    <property type="entry name" value="PqiA-like"/>
</dbReference>
<evidence type="ECO:0000256" key="5">
    <source>
        <dbReference type="ARBA" id="ARBA00022989"/>
    </source>
</evidence>
<dbReference type="Proteomes" id="UP000035050">
    <property type="component" value="Chromosome"/>
</dbReference>
<dbReference type="AlphaFoldDB" id="A0A0E3YBF6"/>
<dbReference type="GO" id="GO:0005886">
    <property type="term" value="C:plasma membrane"/>
    <property type="evidence" value="ECO:0007669"/>
    <property type="project" value="UniProtKB-SubCell"/>
</dbReference>
<name>A0A0E3YBF6_9BURK</name>
<dbReference type="PANTHER" id="PTHR30462">
    <property type="entry name" value="INTERMEMBRANE TRANSPORT PROTEIN PQIB-RELATED"/>
    <property type="match status" value="1"/>
</dbReference>
<organism evidence="8 9">
    <name type="scientific">Pandoraea oxalativorans</name>
    <dbReference type="NCBI Taxonomy" id="573737"/>
    <lineage>
        <taxon>Bacteria</taxon>
        <taxon>Pseudomonadati</taxon>
        <taxon>Pseudomonadota</taxon>
        <taxon>Betaproteobacteria</taxon>
        <taxon>Burkholderiales</taxon>
        <taxon>Burkholderiaceae</taxon>
        <taxon>Pandoraea</taxon>
    </lineage>
</organism>
<dbReference type="PATRIC" id="fig|573737.6.peg.3347"/>
<dbReference type="RefSeq" id="WP_046291353.1">
    <property type="nucleotide sequence ID" value="NZ_CP011253.3"/>
</dbReference>
<evidence type="ECO:0000256" key="4">
    <source>
        <dbReference type="ARBA" id="ARBA00022692"/>
    </source>
</evidence>
<feature type="transmembrane region" description="Helical" evidence="7">
    <location>
        <begin position="169"/>
        <end position="190"/>
    </location>
</feature>
<sequence length="214" mass="23870">MKYLSAKAAGLVACHVCGRLSREVQTVEKERCPRCGAVLHQRKVDSLTRTWALLIAAAILYIPANVLPMMQTRSLLGNSSDTIMSGVIYFWTSGEYDLAIVVFTASILVPMLKLIALSLLCFTAQRGTRWKPHQRTKLYHMVEFIGRWSMLDVFVVALMVALVNIQSLAVIQAGPGIVAFGSVVVLTMVASMQFDPRLIWDQIRDDDTEQDDHD</sequence>
<accession>A0A0E3YBF6</accession>
<dbReference type="InterPro" id="IPR051800">
    <property type="entry name" value="PqiA-PqiB_transport"/>
</dbReference>
<protein>
    <submittedName>
        <fullName evidence="8">Paraquat-inducible protein A</fullName>
    </submittedName>
</protein>
<feature type="transmembrane region" description="Helical" evidence="7">
    <location>
        <begin position="144"/>
        <end position="163"/>
    </location>
</feature>
<dbReference type="EMBL" id="CP011253">
    <property type="protein sequence ID" value="AKC70097.1"/>
    <property type="molecule type" value="Genomic_DNA"/>
</dbReference>
<keyword evidence="2" id="KW-1003">Cell membrane</keyword>
<comment type="subcellular location">
    <subcellularLocation>
        <location evidence="1">Cell inner membrane</location>
    </subcellularLocation>
</comment>